<proteinExistence type="inferred from homology"/>
<dbReference type="SMART" id="SM00320">
    <property type="entry name" value="WD40"/>
    <property type="match status" value="3"/>
</dbReference>
<accession>A0AAV1A1G7</accession>
<dbReference type="SUPFAM" id="SSF50978">
    <property type="entry name" value="WD40 repeat-like"/>
    <property type="match status" value="1"/>
</dbReference>
<keyword evidence="2" id="KW-0853">WD repeat</keyword>
<evidence type="ECO:0000256" key="3">
    <source>
        <dbReference type="ARBA" id="ARBA00022737"/>
    </source>
</evidence>
<reference evidence="5 6" key="1">
    <citation type="submission" date="2023-01" db="EMBL/GenBank/DDBJ databases">
        <authorList>
            <person name="Kreplak J."/>
        </authorList>
    </citation>
    <scope>NUCLEOTIDE SEQUENCE [LARGE SCALE GENOMIC DNA]</scope>
</reference>
<dbReference type="GO" id="GO:0034045">
    <property type="term" value="C:phagophore assembly site membrane"/>
    <property type="evidence" value="ECO:0007669"/>
    <property type="project" value="UniProtKB-SubCell"/>
</dbReference>
<name>A0AAV1A1G7_VICFA</name>
<comment type="subcellular location">
    <subcellularLocation>
        <location evidence="1">Preautophagosomal structure membrane</location>
        <topology evidence="1">Peripheral membrane protein</topology>
    </subcellularLocation>
</comment>
<dbReference type="EMBL" id="OX451738">
    <property type="protein sequence ID" value="CAI8603799.1"/>
    <property type="molecule type" value="Genomic_DNA"/>
</dbReference>
<dbReference type="AlphaFoldDB" id="A0AAV1A1G7"/>
<dbReference type="Pfam" id="PF21032">
    <property type="entry name" value="PROPPIN"/>
    <property type="match status" value="1"/>
</dbReference>
<dbReference type="InterPro" id="IPR048720">
    <property type="entry name" value="PROPPIN"/>
</dbReference>
<dbReference type="Proteomes" id="UP001157006">
    <property type="component" value="Chromosome 3"/>
</dbReference>
<evidence type="ECO:0000313" key="6">
    <source>
        <dbReference type="Proteomes" id="UP001157006"/>
    </source>
</evidence>
<keyword evidence="3" id="KW-0677">Repeat</keyword>
<dbReference type="InterPro" id="IPR036322">
    <property type="entry name" value="WD40_repeat_dom_sf"/>
</dbReference>
<protein>
    <submittedName>
        <fullName evidence="5">Uncharacterized protein</fullName>
    </submittedName>
</protein>
<gene>
    <name evidence="5" type="ORF">VFH_III102760</name>
</gene>
<evidence type="ECO:0000256" key="2">
    <source>
        <dbReference type="ARBA" id="ARBA00022574"/>
    </source>
</evidence>
<evidence type="ECO:0000256" key="4">
    <source>
        <dbReference type="ARBA" id="ARBA00025740"/>
    </source>
</evidence>
<evidence type="ECO:0000256" key="1">
    <source>
        <dbReference type="ARBA" id="ARBA00004623"/>
    </source>
</evidence>
<organism evidence="5 6">
    <name type="scientific">Vicia faba</name>
    <name type="common">Broad bean</name>
    <name type="synonym">Faba vulgaris</name>
    <dbReference type="NCBI Taxonomy" id="3906"/>
    <lineage>
        <taxon>Eukaryota</taxon>
        <taxon>Viridiplantae</taxon>
        <taxon>Streptophyta</taxon>
        <taxon>Embryophyta</taxon>
        <taxon>Tracheophyta</taxon>
        <taxon>Spermatophyta</taxon>
        <taxon>Magnoliopsida</taxon>
        <taxon>eudicotyledons</taxon>
        <taxon>Gunneridae</taxon>
        <taxon>Pentapetalae</taxon>
        <taxon>rosids</taxon>
        <taxon>fabids</taxon>
        <taxon>Fabales</taxon>
        <taxon>Fabaceae</taxon>
        <taxon>Papilionoideae</taxon>
        <taxon>50 kb inversion clade</taxon>
        <taxon>NPAAA clade</taxon>
        <taxon>Hologalegina</taxon>
        <taxon>IRL clade</taxon>
        <taxon>Fabeae</taxon>
        <taxon>Vicia</taxon>
    </lineage>
</organism>
<dbReference type="PANTHER" id="PTHR11227">
    <property type="entry name" value="WD-REPEAT PROTEIN INTERACTING WITH PHOSPHOINOSIDES WIPI -RELATED"/>
    <property type="match status" value="1"/>
</dbReference>
<sequence>MLRQSQPSTPPSPSSSLLSLSFNQDHTCFSASTKTGFRVFSCNPLRQLFRRVFPGDGFSHVEMLHQTNILALVGGGSHPQFPRNSVVIWDDYRCEAVGTLSFRGSVRGVRLRQDRIVVVLEFMVFVYSFGDLKVLCQFGTCENPKGLCVVSQLKDSMVLACLGLQRGHVRVEHYPKNKINYIRAHDSRLGCLALTIDGRFLATASSKGTLIRVFDTRNGALLQEVRRGAISAEIYSLAFSSTAQWLAVSSDKGTVHVFCLKVNISNSEHKMSQCSSNSVASITSPSSYLSFIKFKRVLPKYFNSEWSVAQFRLHEGCRYTVAFGDPNNTLTILGMDGSFYRCEIYPMHDGQTTQLESSNFLKPELAS</sequence>
<dbReference type="Gene3D" id="2.130.10.10">
    <property type="entry name" value="YVTN repeat-like/Quinoprotein amine dehydrogenase"/>
    <property type="match status" value="1"/>
</dbReference>
<dbReference type="InterPro" id="IPR015943">
    <property type="entry name" value="WD40/YVTN_repeat-like_dom_sf"/>
</dbReference>
<dbReference type="InterPro" id="IPR001680">
    <property type="entry name" value="WD40_rpt"/>
</dbReference>
<evidence type="ECO:0000313" key="5">
    <source>
        <dbReference type="EMBL" id="CAI8603799.1"/>
    </source>
</evidence>
<keyword evidence="6" id="KW-1185">Reference proteome</keyword>
<comment type="similarity">
    <text evidence="4">Belongs to the WD repeat PROPPIN family.</text>
</comment>